<organism evidence="5 6">
    <name type="scientific">Nepenthes gracilis</name>
    <name type="common">Slender pitcher plant</name>
    <dbReference type="NCBI Taxonomy" id="150966"/>
    <lineage>
        <taxon>Eukaryota</taxon>
        <taxon>Viridiplantae</taxon>
        <taxon>Streptophyta</taxon>
        <taxon>Embryophyta</taxon>
        <taxon>Tracheophyta</taxon>
        <taxon>Spermatophyta</taxon>
        <taxon>Magnoliopsida</taxon>
        <taxon>eudicotyledons</taxon>
        <taxon>Gunneridae</taxon>
        <taxon>Pentapetalae</taxon>
        <taxon>Caryophyllales</taxon>
        <taxon>Nepenthaceae</taxon>
        <taxon>Nepenthes</taxon>
    </lineage>
</organism>
<dbReference type="InterPro" id="IPR033389">
    <property type="entry name" value="AUX/IAA_dom"/>
</dbReference>
<proteinExistence type="inferred from homology"/>
<reference evidence="5" key="1">
    <citation type="submission" date="2023-05" db="EMBL/GenBank/DDBJ databases">
        <title>Nepenthes gracilis genome sequencing.</title>
        <authorList>
            <person name="Fukushima K."/>
        </authorList>
    </citation>
    <scope>NUCLEOTIDE SEQUENCE</scope>
    <source>
        <strain evidence="5">SING2019-196</strain>
    </source>
</reference>
<keyword evidence="3" id="KW-0812">Transmembrane</keyword>
<comment type="subcellular location">
    <subcellularLocation>
        <location evidence="1">Nucleus</location>
    </subcellularLocation>
</comment>
<feature type="region of interest" description="Disordered" evidence="2">
    <location>
        <begin position="218"/>
        <end position="278"/>
    </location>
</feature>
<dbReference type="Proteomes" id="UP001279734">
    <property type="component" value="Unassembled WGS sequence"/>
</dbReference>
<evidence type="ECO:0000259" key="4">
    <source>
        <dbReference type="Pfam" id="PF02309"/>
    </source>
</evidence>
<dbReference type="AlphaFoldDB" id="A0AAD3STJ7"/>
<keyword evidence="1" id="KW-0539">Nucleus</keyword>
<keyword evidence="1" id="KW-0927">Auxin signaling pathway</keyword>
<keyword evidence="1" id="KW-0804">Transcription</keyword>
<dbReference type="GO" id="GO:0005634">
    <property type="term" value="C:nucleus"/>
    <property type="evidence" value="ECO:0007669"/>
    <property type="project" value="UniProtKB-SubCell"/>
</dbReference>
<evidence type="ECO:0000256" key="3">
    <source>
        <dbReference type="SAM" id="Phobius"/>
    </source>
</evidence>
<dbReference type="GO" id="GO:0009734">
    <property type="term" value="P:auxin-activated signaling pathway"/>
    <property type="evidence" value="ECO:0007669"/>
    <property type="project" value="UniProtKB-UniRule"/>
</dbReference>
<feature type="compositionally biased region" description="Polar residues" evidence="2">
    <location>
        <begin position="223"/>
        <end position="236"/>
    </location>
</feature>
<protein>
    <recommendedName>
        <fullName evidence="1">Auxin-responsive protein</fullName>
    </recommendedName>
</protein>
<dbReference type="EMBL" id="BSYO01000018">
    <property type="protein sequence ID" value="GMH17643.1"/>
    <property type="molecule type" value="Genomic_DNA"/>
</dbReference>
<gene>
    <name evidence="5" type="ORF">Nepgr_019484</name>
</gene>
<feature type="domain" description="AUX/IAA" evidence="4">
    <location>
        <begin position="117"/>
        <end position="269"/>
    </location>
</feature>
<evidence type="ECO:0000256" key="1">
    <source>
        <dbReference type="RuleBase" id="RU004549"/>
    </source>
</evidence>
<comment type="subunit">
    <text evidence="1">Homodimers and heterodimers.</text>
</comment>
<keyword evidence="3" id="KW-1133">Transmembrane helix</keyword>
<keyword evidence="1" id="KW-0805">Transcription regulation</keyword>
<evidence type="ECO:0000313" key="5">
    <source>
        <dbReference type="EMBL" id="GMH17643.1"/>
    </source>
</evidence>
<comment type="similarity">
    <text evidence="1">Belongs to the Aux/IAA family.</text>
</comment>
<keyword evidence="3" id="KW-0472">Membrane</keyword>
<evidence type="ECO:0000313" key="6">
    <source>
        <dbReference type="Proteomes" id="UP001279734"/>
    </source>
</evidence>
<keyword evidence="6" id="KW-1185">Reference proteome</keyword>
<name>A0AAD3STJ7_NEPGR</name>
<accession>A0AAD3STJ7</accession>
<dbReference type="Pfam" id="PF02309">
    <property type="entry name" value="AUX_IAA"/>
    <property type="match status" value="1"/>
</dbReference>
<sequence>MIEAVCQEGQLSTLRFLSRTPCISEEGETLSDCVRIYYWFGKHFSGFSFLCGFLVAFGKIISHLVCSISCLFGMEELSEKEAACPKLLDLIPRDREWVLNREGGQQRSHGCTDEEKLELRLGLPGDDDSCWPTKNNPKIEREESFLSLRYLSSMTHSNGNNSFPTPWPCSGYQLHQQNQQHSPKVSFLQYHTSSPAVAKESSQPCSTGMAELQKAEKAFSSAAPPNNTAVPGNSQKRAAPAPVVGWPPIRSFRKNLASNSKSSPEPLARPQAKSQMKSQLRIAAKAFL</sequence>
<comment type="function">
    <text evidence="1">Aux/IAA proteins are short-lived transcriptional factors that function as repressors of early auxin response genes at low auxin concentrations.</text>
</comment>
<feature type="transmembrane region" description="Helical" evidence="3">
    <location>
        <begin position="47"/>
        <end position="72"/>
    </location>
</feature>
<keyword evidence="1" id="KW-0678">Repressor</keyword>
<comment type="caution">
    <text evidence="5">The sequence shown here is derived from an EMBL/GenBank/DDBJ whole genome shotgun (WGS) entry which is preliminary data.</text>
</comment>
<evidence type="ECO:0000256" key="2">
    <source>
        <dbReference type="SAM" id="MobiDB-lite"/>
    </source>
</evidence>